<sequence length="103" mass="11496">MNWKAFITGAAAGLIGGYMLREKMKQSTFVSGEIALANAKKAFKAQGPIDGSWIQLKREDYRKYALVTKIYRGGISCKKDGKQQQFEFIADAYTGRLLDVNPL</sequence>
<keyword evidence="2" id="KW-1185">Reference proteome</keyword>
<organism evidence="1 2">
    <name type="scientific">Bacillus chungangensis</name>
    <dbReference type="NCBI Taxonomy" id="587633"/>
    <lineage>
        <taxon>Bacteria</taxon>
        <taxon>Bacillati</taxon>
        <taxon>Bacillota</taxon>
        <taxon>Bacilli</taxon>
        <taxon>Bacillales</taxon>
        <taxon>Bacillaceae</taxon>
        <taxon>Bacillus</taxon>
    </lineage>
</organism>
<proteinExistence type="predicted"/>
<accession>A0ABT9WVH0</accession>
<comment type="caution">
    <text evidence="1">The sequence shown here is derived from an EMBL/GenBank/DDBJ whole genome shotgun (WGS) entry which is preliminary data.</text>
</comment>
<dbReference type="EMBL" id="JAUSTT010000016">
    <property type="protein sequence ID" value="MDQ0176882.1"/>
    <property type="molecule type" value="Genomic_DNA"/>
</dbReference>
<evidence type="ECO:0000313" key="2">
    <source>
        <dbReference type="Proteomes" id="UP001223586"/>
    </source>
</evidence>
<protein>
    <submittedName>
        <fullName evidence="1">Small secreted protein</fullName>
    </submittedName>
</protein>
<name>A0ABT9WVH0_9BACI</name>
<evidence type="ECO:0000313" key="1">
    <source>
        <dbReference type="EMBL" id="MDQ0176882.1"/>
    </source>
</evidence>
<dbReference type="RefSeq" id="WP_307230385.1">
    <property type="nucleotide sequence ID" value="NZ_JAUSTT010000016.1"/>
</dbReference>
<gene>
    <name evidence="1" type="ORF">J2S08_002740</name>
</gene>
<reference evidence="1 2" key="1">
    <citation type="submission" date="2023-07" db="EMBL/GenBank/DDBJ databases">
        <title>Genomic Encyclopedia of Type Strains, Phase IV (KMG-IV): sequencing the most valuable type-strain genomes for metagenomic binning, comparative biology and taxonomic classification.</title>
        <authorList>
            <person name="Goeker M."/>
        </authorList>
    </citation>
    <scope>NUCLEOTIDE SEQUENCE [LARGE SCALE GENOMIC DNA]</scope>
    <source>
        <strain evidence="1 2">DSM 23837</strain>
    </source>
</reference>
<dbReference type="Proteomes" id="UP001223586">
    <property type="component" value="Unassembled WGS sequence"/>
</dbReference>